<dbReference type="SUPFAM" id="SSF46565">
    <property type="entry name" value="Chaperone J-domain"/>
    <property type="match status" value="1"/>
</dbReference>
<dbReference type="Pfam" id="PF22774">
    <property type="entry name" value="DNAJC11_beta-barrel"/>
    <property type="match status" value="1"/>
</dbReference>
<dbReference type="InterPro" id="IPR052243">
    <property type="entry name" value="Mito_inner_membrane_organizer"/>
</dbReference>
<dbReference type="GeneID" id="59352611"/>
<evidence type="ECO:0000313" key="5">
    <source>
        <dbReference type="Proteomes" id="UP000636479"/>
    </source>
</evidence>
<dbReference type="InterPro" id="IPR036869">
    <property type="entry name" value="J_dom_sf"/>
</dbReference>
<reference evidence="4" key="1">
    <citation type="submission" date="2020-05" db="EMBL/GenBank/DDBJ databases">
        <title>Mycena genomes resolve the evolution of fungal bioluminescence.</title>
        <authorList>
            <person name="Tsai I.J."/>
        </authorList>
    </citation>
    <scope>NUCLEOTIDE SEQUENCE</scope>
    <source>
        <strain evidence="4">171206Taipei</strain>
    </source>
</reference>
<dbReference type="AlphaFoldDB" id="A0A8H6VQ35"/>
<organism evidence="4 5">
    <name type="scientific">Mycena indigotica</name>
    <dbReference type="NCBI Taxonomy" id="2126181"/>
    <lineage>
        <taxon>Eukaryota</taxon>
        <taxon>Fungi</taxon>
        <taxon>Dikarya</taxon>
        <taxon>Basidiomycota</taxon>
        <taxon>Agaricomycotina</taxon>
        <taxon>Agaricomycetes</taxon>
        <taxon>Agaricomycetidae</taxon>
        <taxon>Agaricales</taxon>
        <taxon>Marasmiineae</taxon>
        <taxon>Mycenaceae</taxon>
        <taxon>Mycena</taxon>
    </lineage>
</organism>
<keyword evidence="5" id="KW-1185">Reference proteome</keyword>
<feature type="domain" description="J" evidence="3">
    <location>
        <begin position="47"/>
        <end position="115"/>
    </location>
</feature>
<dbReference type="Gene3D" id="1.10.287.110">
    <property type="entry name" value="DnaJ domain"/>
    <property type="match status" value="1"/>
</dbReference>
<gene>
    <name evidence="4" type="ORF">MIND_01367200</name>
</gene>
<dbReference type="GO" id="GO:0042407">
    <property type="term" value="P:cristae formation"/>
    <property type="evidence" value="ECO:0007669"/>
    <property type="project" value="TreeGrafter"/>
</dbReference>
<keyword evidence="2" id="KW-0472">Membrane</keyword>
<dbReference type="InterPro" id="IPR001623">
    <property type="entry name" value="DnaJ_domain"/>
</dbReference>
<dbReference type="PRINTS" id="PR00625">
    <property type="entry name" value="JDOMAIN"/>
</dbReference>
<dbReference type="RefSeq" id="XP_037213651.1">
    <property type="nucleotide sequence ID" value="XM_037370095.1"/>
</dbReference>
<dbReference type="Pfam" id="PF00226">
    <property type="entry name" value="DnaJ"/>
    <property type="match status" value="1"/>
</dbReference>
<dbReference type="OrthoDB" id="10248838at2759"/>
<dbReference type="PROSITE" id="PS50076">
    <property type="entry name" value="DNAJ_2"/>
    <property type="match status" value="1"/>
</dbReference>
<name>A0A8H6VQ35_9AGAR</name>
<evidence type="ECO:0000259" key="3">
    <source>
        <dbReference type="PROSITE" id="PS50076"/>
    </source>
</evidence>
<accession>A0A8H6VQ35</accession>
<dbReference type="PANTHER" id="PTHR44157:SF1">
    <property type="entry name" value="DNAJ HOMOLOG SUBFAMILY C MEMBER 11"/>
    <property type="match status" value="1"/>
</dbReference>
<evidence type="ECO:0000256" key="2">
    <source>
        <dbReference type="SAM" id="Phobius"/>
    </source>
</evidence>
<keyword evidence="2" id="KW-0812">Transmembrane</keyword>
<evidence type="ECO:0000313" key="4">
    <source>
        <dbReference type="EMBL" id="KAF7289922.1"/>
    </source>
</evidence>
<dbReference type="EMBL" id="JACAZF010000016">
    <property type="protein sequence ID" value="KAF7289922.1"/>
    <property type="molecule type" value="Genomic_DNA"/>
</dbReference>
<evidence type="ECO:0000256" key="1">
    <source>
        <dbReference type="ARBA" id="ARBA00023186"/>
    </source>
</evidence>
<dbReference type="InterPro" id="IPR055225">
    <property type="entry name" value="DNAJC11-like_beta-barrel"/>
</dbReference>
<dbReference type="Proteomes" id="UP000636479">
    <property type="component" value="Unassembled WGS sequence"/>
</dbReference>
<keyword evidence="2" id="KW-1133">Transmembrane helix</keyword>
<dbReference type="GO" id="GO:0005739">
    <property type="term" value="C:mitochondrion"/>
    <property type="evidence" value="ECO:0007669"/>
    <property type="project" value="GOC"/>
</dbReference>
<sequence length="603" mass="67958">MIITHSLIPFCDIATFNHVTTYCALKVIPPRVFISNVDSKMNGDRYSLYAVLNLPIAATDQEIHERHRALSLTFHPDKHPNDEDKRLATEKFLELQKAYEVLSDPFLRRVYDLLGPPGLLINWMEEDRTKSAAELQTIFNQLRQEWMTNQVDLNVAPKGQATCSVDATSLFSDYLGLENDPWPTRLRNRLEDVRLLRFTLRHDMRRRIAERWTVGLAARISRQANGGRGNFIGTLRHQYSPRISFKATSTLLFPREINLCAKYQSDYGSASVEASIFPAHSLFPPTTLISLSRKLSRRPDAMQGNLKVDIAHSPQVSISLTSRDRLEMEVNRPDDPYTSLFPLSRVSQATSFGIVLDSNYPKLFAECGVTLAQLSSQCKLGLEFGLGGFAWSLGGGWASRYATLGANLRLSEFGVAIVIDGSYMQQGLSLPVFLSHHYDLTLALWVAAFPSAACLAVYRLTIRRFRRQRQREITAALQTLEPGSPKRRDAEAVISFLKDRARDSRKVEASKGGLVVLEATYGAIDTAERNLGLFWDITIPLQTLVRASQVYIPGRHPKSRIQGFLDPAPFTVKSIRALYLFRGKTHYVEIPEYISLVLPLQGK</sequence>
<dbReference type="SMART" id="SM00271">
    <property type="entry name" value="DnaJ"/>
    <property type="match status" value="1"/>
</dbReference>
<proteinExistence type="predicted"/>
<feature type="transmembrane region" description="Helical" evidence="2">
    <location>
        <begin position="442"/>
        <end position="461"/>
    </location>
</feature>
<dbReference type="InterPro" id="IPR024586">
    <property type="entry name" value="DnaJ-like_C11_C"/>
</dbReference>
<comment type="caution">
    <text evidence="4">The sequence shown here is derived from an EMBL/GenBank/DDBJ whole genome shotgun (WGS) entry which is preliminary data.</text>
</comment>
<keyword evidence="1" id="KW-0143">Chaperone</keyword>
<dbReference type="CDD" id="cd06257">
    <property type="entry name" value="DnaJ"/>
    <property type="match status" value="1"/>
</dbReference>
<protein>
    <submittedName>
        <fullName evidence="4">J domain-containing protein</fullName>
    </submittedName>
</protein>
<dbReference type="PANTHER" id="PTHR44157">
    <property type="entry name" value="DNAJ HOMOLOG SUBFAMILY C MEMBER 11"/>
    <property type="match status" value="1"/>
</dbReference>
<dbReference type="Pfam" id="PF11875">
    <property type="entry name" value="DnaJ-like_C11_C"/>
    <property type="match status" value="1"/>
</dbReference>